<dbReference type="Proteomes" id="UP000661507">
    <property type="component" value="Unassembled WGS sequence"/>
</dbReference>
<reference evidence="3" key="1">
    <citation type="journal article" date="2014" name="Int. J. Syst. Evol. Microbiol.">
        <title>Complete genome sequence of Corynebacterium casei LMG S-19264T (=DSM 44701T), isolated from a smear-ripened cheese.</title>
        <authorList>
            <consortium name="US DOE Joint Genome Institute (JGI-PGF)"/>
            <person name="Walter F."/>
            <person name="Albersmeier A."/>
            <person name="Kalinowski J."/>
            <person name="Ruckert C."/>
        </authorList>
    </citation>
    <scope>NUCLEOTIDE SEQUENCE</scope>
    <source>
        <strain evidence="3">CGMCC 1.3617</strain>
    </source>
</reference>
<dbReference type="AlphaFoldDB" id="A0A917K550"/>
<dbReference type="RefSeq" id="WP_188965002.1">
    <property type="nucleotide sequence ID" value="NZ_BMKW01000001.1"/>
</dbReference>
<dbReference type="EMBL" id="BMKW01000001">
    <property type="protein sequence ID" value="GGI98487.1"/>
    <property type="molecule type" value="Genomic_DNA"/>
</dbReference>
<proteinExistence type="predicted"/>
<organism evidence="3 4">
    <name type="scientific">Neoroseomonas lacus</name>
    <dbReference type="NCBI Taxonomy" id="287609"/>
    <lineage>
        <taxon>Bacteria</taxon>
        <taxon>Pseudomonadati</taxon>
        <taxon>Pseudomonadota</taxon>
        <taxon>Alphaproteobacteria</taxon>
        <taxon>Acetobacterales</taxon>
        <taxon>Acetobacteraceae</taxon>
        <taxon>Neoroseomonas</taxon>
    </lineage>
</organism>
<gene>
    <name evidence="3" type="ORF">GCM10011320_01550</name>
</gene>
<evidence type="ECO:0000313" key="3">
    <source>
        <dbReference type="EMBL" id="GGI98487.1"/>
    </source>
</evidence>
<dbReference type="PROSITE" id="PS51318">
    <property type="entry name" value="TAT"/>
    <property type="match status" value="1"/>
</dbReference>
<feature type="signal peptide" evidence="2">
    <location>
        <begin position="1"/>
        <end position="29"/>
    </location>
</feature>
<sequence>MMLKRRAPLLLAALATGWIAAGAAAPAMAQDLGAAIVPTNPDPHSFGDPMASGRPALAATVPRADANQGPRGFGDPTSSGRVATG</sequence>
<evidence type="ECO:0008006" key="5">
    <source>
        <dbReference type="Google" id="ProtNLM"/>
    </source>
</evidence>
<evidence type="ECO:0000256" key="1">
    <source>
        <dbReference type="SAM" id="MobiDB-lite"/>
    </source>
</evidence>
<feature type="region of interest" description="Disordered" evidence="1">
    <location>
        <begin position="36"/>
        <end position="85"/>
    </location>
</feature>
<feature type="chain" id="PRO_5037134058" description="ABC transporter substrate-binding protein" evidence="2">
    <location>
        <begin position="30"/>
        <end position="85"/>
    </location>
</feature>
<feature type="compositionally biased region" description="Polar residues" evidence="1">
    <location>
        <begin position="76"/>
        <end position="85"/>
    </location>
</feature>
<name>A0A917K550_9PROT</name>
<dbReference type="InterPro" id="IPR006311">
    <property type="entry name" value="TAT_signal"/>
</dbReference>
<evidence type="ECO:0000256" key="2">
    <source>
        <dbReference type="SAM" id="SignalP"/>
    </source>
</evidence>
<keyword evidence="2" id="KW-0732">Signal</keyword>
<protein>
    <recommendedName>
        <fullName evidence="5">ABC transporter substrate-binding protein</fullName>
    </recommendedName>
</protein>
<accession>A0A917K550</accession>
<comment type="caution">
    <text evidence="3">The sequence shown here is derived from an EMBL/GenBank/DDBJ whole genome shotgun (WGS) entry which is preliminary data.</text>
</comment>
<evidence type="ECO:0000313" key="4">
    <source>
        <dbReference type="Proteomes" id="UP000661507"/>
    </source>
</evidence>
<reference evidence="3" key="2">
    <citation type="submission" date="2020-09" db="EMBL/GenBank/DDBJ databases">
        <authorList>
            <person name="Sun Q."/>
            <person name="Zhou Y."/>
        </authorList>
    </citation>
    <scope>NUCLEOTIDE SEQUENCE</scope>
    <source>
        <strain evidence="3">CGMCC 1.3617</strain>
    </source>
</reference>
<keyword evidence="4" id="KW-1185">Reference proteome</keyword>